<evidence type="ECO:0000256" key="1">
    <source>
        <dbReference type="ARBA" id="ARBA00001663"/>
    </source>
</evidence>
<dbReference type="EC" id="3.1.13.4" evidence="7"/>
<evidence type="ECO:0000256" key="13">
    <source>
        <dbReference type="ARBA" id="ARBA00022884"/>
    </source>
</evidence>
<evidence type="ECO:0000313" key="19">
    <source>
        <dbReference type="Proteomes" id="UP001179952"/>
    </source>
</evidence>
<dbReference type="InterPro" id="IPR006941">
    <property type="entry name" value="RNase_CAF1"/>
</dbReference>
<comment type="cofactor">
    <cofactor evidence="2">
        <name>a divalent metal cation</name>
        <dbReference type="ChEBI" id="CHEBI:60240"/>
    </cofactor>
</comment>
<keyword evidence="12" id="KW-0269">Exonuclease</keyword>
<evidence type="ECO:0000256" key="4">
    <source>
        <dbReference type="ARBA" id="ARBA00004496"/>
    </source>
</evidence>
<keyword evidence="9" id="KW-0540">Nuclease</keyword>
<name>A0AAV9ATF4_ACOGR</name>
<evidence type="ECO:0000256" key="2">
    <source>
        <dbReference type="ARBA" id="ARBA00001968"/>
    </source>
</evidence>
<comment type="function">
    <text evidence="17">Ubiquitous transcription factor required for a diverse set of processes. It is a component of the CCR4 complex involved in the control of gene expression.</text>
</comment>
<sequence length="408" mass="46812">MMECFRERFPYVSMDMEFPGFLLETDRDASESVRYSDLKYNIDNLKPIQVGLTLCDTSGHIPCAWQFNLSGFDVRLDLSSAKSIELLRRSGINFDMILHEGIRVQDFARSFMMTFVVGGRNRLHSWITFHGLYDLGYMIKILTNAPLPDTLHGFLSLVHMFFGRVYDLKSIAKSYNGLMGGEIGLLRMASVLNVDATNIRPHQAGHDSLLISKVFSAMKRDLRLVEEEFKGQLYALSSTNKKKGKKKYSSRRRSAMAAVEDVWKKNFHQACNLIEISREKCSYISLDMEFPGFLRTARRDASEYELYDKLKYNVDNLKPIQVGLTLSDVSGHIPYHGAWQFNLSGFNVNKDPSSAESVELLRRSGIDFDKNLREGVMLDDFARFFRRTFAFGGRKMNHSWVTFHVALT</sequence>
<evidence type="ECO:0000256" key="8">
    <source>
        <dbReference type="ARBA" id="ARBA00022490"/>
    </source>
</evidence>
<dbReference type="GO" id="GO:0046872">
    <property type="term" value="F:metal ion binding"/>
    <property type="evidence" value="ECO:0007669"/>
    <property type="project" value="UniProtKB-KW"/>
</dbReference>
<comment type="catalytic activity">
    <reaction evidence="1">
        <text>Exonucleolytic cleavage of poly(A) to 5'-AMP.</text>
        <dbReference type="EC" id="3.1.13.4"/>
    </reaction>
</comment>
<evidence type="ECO:0000256" key="16">
    <source>
        <dbReference type="ARBA" id="ARBA00023242"/>
    </source>
</evidence>
<evidence type="ECO:0000256" key="10">
    <source>
        <dbReference type="ARBA" id="ARBA00022723"/>
    </source>
</evidence>
<evidence type="ECO:0000256" key="9">
    <source>
        <dbReference type="ARBA" id="ARBA00022722"/>
    </source>
</evidence>
<keyword evidence="13" id="KW-0694">RNA-binding</keyword>
<evidence type="ECO:0000256" key="14">
    <source>
        <dbReference type="ARBA" id="ARBA00023015"/>
    </source>
</evidence>
<comment type="similarity">
    <text evidence="5">Belongs to the CAF1 family.</text>
</comment>
<dbReference type="Proteomes" id="UP001179952">
    <property type="component" value="Unassembled WGS sequence"/>
</dbReference>
<organism evidence="18 19">
    <name type="scientific">Acorus gramineus</name>
    <name type="common">Dwarf sweet flag</name>
    <dbReference type="NCBI Taxonomy" id="55184"/>
    <lineage>
        <taxon>Eukaryota</taxon>
        <taxon>Viridiplantae</taxon>
        <taxon>Streptophyta</taxon>
        <taxon>Embryophyta</taxon>
        <taxon>Tracheophyta</taxon>
        <taxon>Spermatophyta</taxon>
        <taxon>Magnoliopsida</taxon>
        <taxon>Liliopsida</taxon>
        <taxon>Acoraceae</taxon>
        <taxon>Acorus</taxon>
    </lineage>
</organism>
<dbReference type="Pfam" id="PF04857">
    <property type="entry name" value="CAF1"/>
    <property type="match status" value="3"/>
</dbReference>
<dbReference type="InterPro" id="IPR036397">
    <property type="entry name" value="RNaseH_sf"/>
</dbReference>
<comment type="caution">
    <text evidence="18">The sequence shown here is derived from an EMBL/GenBank/DDBJ whole genome shotgun (WGS) entry which is preliminary data.</text>
</comment>
<comment type="subunit">
    <text evidence="6">Component of the CCR4-NOT complex, at least composed of CRR4 and CAF1 proteins.</text>
</comment>
<dbReference type="InterPro" id="IPR039637">
    <property type="entry name" value="CNOT7/CNOT8/Pop2"/>
</dbReference>
<keyword evidence="19" id="KW-1185">Reference proteome</keyword>
<dbReference type="GO" id="GO:0003723">
    <property type="term" value="F:RNA binding"/>
    <property type="evidence" value="ECO:0007669"/>
    <property type="project" value="UniProtKB-KW"/>
</dbReference>
<evidence type="ECO:0000256" key="6">
    <source>
        <dbReference type="ARBA" id="ARBA00011757"/>
    </source>
</evidence>
<keyword evidence="15" id="KW-0804">Transcription</keyword>
<keyword evidence="14" id="KW-0805">Transcription regulation</keyword>
<protein>
    <recommendedName>
        <fullName evidence="7">poly(A)-specific ribonuclease</fullName>
        <ecNumber evidence="7">3.1.13.4</ecNumber>
    </recommendedName>
</protein>
<evidence type="ECO:0000313" key="18">
    <source>
        <dbReference type="EMBL" id="KAK1267447.1"/>
    </source>
</evidence>
<keyword evidence="10" id="KW-0479">Metal-binding</keyword>
<reference evidence="18" key="1">
    <citation type="journal article" date="2023" name="Nat. Commun.">
        <title>Diploid and tetraploid genomes of Acorus and the evolution of monocots.</title>
        <authorList>
            <person name="Ma L."/>
            <person name="Liu K.W."/>
            <person name="Li Z."/>
            <person name="Hsiao Y.Y."/>
            <person name="Qi Y."/>
            <person name="Fu T."/>
            <person name="Tang G.D."/>
            <person name="Zhang D."/>
            <person name="Sun W.H."/>
            <person name="Liu D.K."/>
            <person name="Li Y."/>
            <person name="Chen G.Z."/>
            <person name="Liu X.D."/>
            <person name="Liao X.Y."/>
            <person name="Jiang Y.T."/>
            <person name="Yu X."/>
            <person name="Hao Y."/>
            <person name="Huang J."/>
            <person name="Zhao X.W."/>
            <person name="Ke S."/>
            <person name="Chen Y.Y."/>
            <person name="Wu W.L."/>
            <person name="Hsu J.L."/>
            <person name="Lin Y.F."/>
            <person name="Huang M.D."/>
            <person name="Li C.Y."/>
            <person name="Huang L."/>
            <person name="Wang Z.W."/>
            <person name="Zhao X."/>
            <person name="Zhong W.Y."/>
            <person name="Peng D.H."/>
            <person name="Ahmad S."/>
            <person name="Lan S."/>
            <person name="Zhang J.S."/>
            <person name="Tsai W.C."/>
            <person name="Van de Peer Y."/>
            <person name="Liu Z.J."/>
        </authorList>
    </citation>
    <scope>NUCLEOTIDE SEQUENCE</scope>
    <source>
        <strain evidence="18">SCP</strain>
    </source>
</reference>
<evidence type="ECO:0000256" key="17">
    <source>
        <dbReference type="ARBA" id="ARBA00025148"/>
    </source>
</evidence>
<evidence type="ECO:0000256" key="5">
    <source>
        <dbReference type="ARBA" id="ARBA00008372"/>
    </source>
</evidence>
<evidence type="ECO:0000256" key="7">
    <source>
        <dbReference type="ARBA" id="ARBA00012161"/>
    </source>
</evidence>
<dbReference type="Gene3D" id="3.30.420.10">
    <property type="entry name" value="Ribonuclease H-like superfamily/Ribonuclease H"/>
    <property type="match status" value="2"/>
</dbReference>
<dbReference type="GO" id="GO:0005737">
    <property type="term" value="C:cytoplasm"/>
    <property type="evidence" value="ECO:0007669"/>
    <property type="project" value="UniProtKB-SubCell"/>
</dbReference>
<gene>
    <name evidence="18" type="ORF">QJS04_geneDACA014628</name>
</gene>
<evidence type="ECO:0000256" key="12">
    <source>
        <dbReference type="ARBA" id="ARBA00022839"/>
    </source>
</evidence>
<dbReference type="SUPFAM" id="SSF53098">
    <property type="entry name" value="Ribonuclease H-like"/>
    <property type="match status" value="2"/>
</dbReference>
<dbReference type="AlphaFoldDB" id="A0AAV9ATF4"/>
<accession>A0AAV9ATF4</accession>
<keyword evidence="16" id="KW-0539">Nucleus</keyword>
<evidence type="ECO:0000256" key="11">
    <source>
        <dbReference type="ARBA" id="ARBA00022801"/>
    </source>
</evidence>
<keyword evidence="8" id="KW-0963">Cytoplasm</keyword>
<evidence type="ECO:0000256" key="15">
    <source>
        <dbReference type="ARBA" id="ARBA00023163"/>
    </source>
</evidence>
<dbReference type="GO" id="GO:0030014">
    <property type="term" value="C:CCR4-NOT complex"/>
    <property type="evidence" value="ECO:0007669"/>
    <property type="project" value="InterPro"/>
</dbReference>
<dbReference type="PANTHER" id="PTHR10797">
    <property type="entry name" value="CCR4-NOT TRANSCRIPTION COMPLEX SUBUNIT"/>
    <property type="match status" value="1"/>
</dbReference>
<dbReference type="GO" id="GO:0004535">
    <property type="term" value="F:poly(A)-specific ribonuclease activity"/>
    <property type="evidence" value="ECO:0007669"/>
    <property type="project" value="UniProtKB-EC"/>
</dbReference>
<comment type="subcellular location">
    <subcellularLocation>
        <location evidence="4">Cytoplasm</location>
    </subcellularLocation>
    <subcellularLocation>
        <location evidence="3">Nucleus</location>
    </subcellularLocation>
</comment>
<proteinExistence type="inferred from homology"/>
<dbReference type="GO" id="GO:0005634">
    <property type="term" value="C:nucleus"/>
    <property type="evidence" value="ECO:0007669"/>
    <property type="project" value="UniProtKB-SubCell"/>
</dbReference>
<evidence type="ECO:0000256" key="3">
    <source>
        <dbReference type="ARBA" id="ARBA00004123"/>
    </source>
</evidence>
<keyword evidence="11" id="KW-0378">Hydrolase</keyword>
<reference evidence="18" key="2">
    <citation type="submission" date="2023-06" db="EMBL/GenBank/DDBJ databases">
        <authorList>
            <person name="Ma L."/>
            <person name="Liu K.-W."/>
            <person name="Li Z."/>
            <person name="Hsiao Y.-Y."/>
            <person name="Qi Y."/>
            <person name="Fu T."/>
            <person name="Tang G."/>
            <person name="Zhang D."/>
            <person name="Sun W.-H."/>
            <person name="Liu D.-K."/>
            <person name="Li Y."/>
            <person name="Chen G.-Z."/>
            <person name="Liu X.-D."/>
            <person name="Liao X.-Y."/>
            <person name="Jiang Y.-T."/>
            <person name="Yu X."/>
            <person name="Hao Y."/>
            <person name="Huang J."/>
            <person name="Zhao X.-W."/>
            <person name="Ke S."/>
            <person name="Chen Y.-Y."/>
            <person name="Wu W.-L."/>
            <person name="Hsu J.-L."/>
            <person name="Lin Y.-F."/>
            <person name="Huang M.-D."/>
            <person name="Li C.-Y."/>
            <person name="Huang L."/>
            <person name="Wang Z.-W."/>
            <person name="Zhao X."/>
            <person name="Zhong W.-Y."/>
            <person name="Peng D.-H."/>
            <person name="Ahmad S."/>
            <person name="Lan S."/>
            <person name="Zhang J.-S."/>
            <person name="Tsai W.-C."/>
            <person name="Van De Peer Y."/>
            <person name="Liu Z.-J."/>
        </authorList>
    </citation>
    <scope>NUCLEOTIDE SEQUENCE</scope>
    <source>
        <strain evidence="18">SCP</strain>
        <tissue evidence="18">Leaves</tissue>
    </source>
</reference>
<dbReference type="InterPro" id="IPR012337">
    <property type="entry name" value="RNaseH-like_sf"/>
</dbReference>
<dbReference type="EMBL" id="JAUJYN010000007">
    <property type="protein sequence ID" value="KAK1267447.1"/>
    <property type="molecule type" value="Genomic_DNA"/>
</dbReference>